<dbReference type="AlphaFoldDB" id="A0A6A4GQ58"/>
<evidence type="ECO:0000313" key="3">
    <source>
        <dbReference type="Proteomes" id="UP000799118"/>
    </source>
</evidence>
<name>A0A6A4GQ58_9AGAR</name>
<dbReference type="OrthoDB" id="3357408at2759"/>
<gene>
    <name evidence="2" type="ORF">BT96DRAFT_1025649</name>
</gene>
<feature type="transmembrane region" description="Helical" evidence="1">
    <location>
        <begin position="172"/>
        <end position="197"/>
    </location>
</feature>
<protein>
    <recommendedName>
        <fullName evidence="4">Serpentine receptor class gamma</fullName>
    </recommendedName>
</protein>
<dbReference type="Proteomes" id="UP000799118">
    <property type="component" value="Unassembled WGS sequence"/>
</dbReference>
<evidence type="ECO:0000256" key="1">
    <source>
        <dbReference type="SAM" id="Phobius"/>
    </source>
</evidence>
<feature type="transmembrane region" description="Helical" evidence="1">
    <location>
        <begin position="12"/>
        <end position="33"/>
    </location>
</feature>
<evidence type="ECO:0000313" key="2">
    <source>
        <dbReference type="EMBL" id="KAE9387932.1"/>
    </source>
</evidence>
<proteinExistence type="predicted"/>
<dbReference type="EMBL" id="ML769771">
    <property type="protein sequence ID" value="KAE9387932.1"/>
    <property type="molecule type" value="Genomic_DNA"/>
</dbReference>
<feature type="transmembrane region" description="Helical" evidence="1">
    <location>
        <begin position="218"/>
        <end position="242"/>
    </location>
</feature>
<feature type="transmembrane region" description="Helical" evidence="1">
    <location>
        <begin position="92"/>
        <end position="116"/>
    </location>
</feature>
<organism evidence="2 3">
    <name type="scientific">Gymnopus androsaceus JB14</name>
    <dbReference type="NCBI Taxonomy" id="1447944"/>
    <lineage>
        <taxon>Eukaryota</taxon>
        <taxon>Fungi</taxon>
        <taxon>Dikarya</taxon>
        <taxon>Basidiomycota</taxon>
        <taxon>Agaricomycotina</taxon>
        <taxon>Agaricomycetes</taxon>
        <taxon>Agaricomycetidae</taxon>
        <taxon>Agaricales</taxon>
        <taxon>Marasmiineae</taxon>
        <taxon>Omphalotaceae</taxon>
        <taxon>Gymnopus</taxon>
    </lineage>
</organism>
<accession>A0A6A4GQ58</accession>
<feature type="transmembrane region" description="Helical" evidence="1">
    <location>
        <begin position="128"/>
        <end position="152"/>
    </location>
</feature>
<keyword evidence="1" id="KW-1133">Transmembrane helix</keyword>
<reference evidence="2" key="1">
    <citation type="journal article" date="2019" name="Environ. Microbiol.">
        <title>Fungal ecological strategies reflected in gene transcription - a case study of two litter decomposers.</title>
        <authorList>
            <person name="Barbi F."/>
            <person name="Kohler A."/>
            <person name="Barry K."/>
            <person name="Baskaran P."/>
            <person name="Daum C."/>
            <person name="Fauchery L."/>
            <person name="Ihrmark K."/>
            <person name="Kuo A."/>
            <person name="LaButti K."/>
            <person name="Lipzen A."/>
            <person name="Morin E."/>
            <person name="Grigoriev I.V."/>
            <person name="Henrissat B."/>
            <person name="Lindahl B."/>
            <person name="Martin F."/>
        </authorList>
    </citation>
    <scope>NUCLEOTIDE SEQUENCE</scope>
    <source>
        <strain evidence="2">JB14</strain>
    </source>
</reference>
<feature type="transmembrane region" description="Helical" evidence="1">
    <location>
        <begin position="248"/>
        <end position="268"/>
    </location>
</feature>
<keyword evidence="3" id="KW-1185">Reference proteome</keyword>
<sequence>MFSLPQSQFLGLFLESILYGILLVTFGISLRCFFWDARGSTLIPFKKVKRGMLAMMFALFTIATTDILLAFVDDYDILSVPENFLSPTLNSPVWFTTTRVSLLFVQNLLGTSIWLYRCWRIYDRHWSVLVLPGIFFIATAGFTLSSFVVTAIPIEWLTLGGFENRSQTAVRLITAAYASGCLTSLLTTVLIVFRLWKLDREVSRYIVANELREGLGKVIFLIIESGIMFTSTELFSAISSAFESDAGFVAVAMDMQVIPIAFNLIIIFPHMISRDSIYPGTSSSSVRE</sequence>
<evidence type="ECO:0008006" key="4">
    <source>
        <dbReference type="Google" id="ProtNLM"/>
    </source>
</evidence>
<keyword evidence="1" id="KW-0472">Membrane</keyword>
<feature type="transmembrane region" description="Helical" evidence="1">
    <location>
        <begin position="53"/>
        <end position="72"/>
    </location>
</feature>
<keyword evidence="1" id="KW-0812">Transmembrane</keyword>